<reference evidence="2 3" key="1">
    <citation type="submission" date="2018-07" db="EMBL/GenBank/DDBJ databases">
        <title>The complete nuclear genome of the prasinophyte Chloropicon primus (CCMP1205).</title>
        <authorList>
            <person name="Pombert J.-F."/>
            <person name="Otis C."/>
            <person name="Turmel M."/>
            <person name="Lemieux C."/>
        </authorList>
    </citation>
    <scope>NUCLEOTIDE SEQUENCE [LARGE SCALE GENOMIC DNA]</scope>
    <source>
        <strain evidence="2 3">CCMP1205</strain>
    </source>
</reference>
<dbReference type="SUPFAM" id="SSF55729">
    <property type="entry name" value="Acyl-CoA N-acyltransferases (Nat)"/>
    <property type="match status" value="1"/>
</dbReference>
<organism evidence="2 3">
    <name type="scientific">Chloropicon primus</name>
    <dbReference type="NCBI Taxonomy" id="1764295"/>
    <lineage>
        <taxon>Eukaryota</taxon>
        <taxon>Viridiplantae</taxon>
        <taxon>Chlorophyta</taxon>
        <taxon>Chloropicophyceae</taxon>
        <taxon>Chloropicales</taxon>
        <taxon>Chloropicaceae</taxon>
        <taxon>Chloropicon</taxon>
    </lineage>
</organism>
<dbReference type="Gene3D" id="3.40.630.30">
    <property type="match status" value="1"/>
</dbReference>
<dbReference type="AlphaFoldDB" id="A0A5B8MNA9"/>
<dbReference type="GO" id="GO:0016747">
    <property type="term" value="F:acyltransferase activity, transferring groups other than amino-acyl groups"/>
    <property type="evidence" value="ECO:0007669"/>
    <property type="project" value="InterPro"/>
</dbReference>
<dbReference type="Proteomes" id="UP000316726">
    <property type="component" value="Chromosome 6"/>
</dbReference>
<dbReference type="STRING" id="1764295.A0A5B8MNA9"/>
<protein>
    <recommendedName>
        <fullName evidence="1">N-acetyltransferase domain-containing protein</fullName>
    </recommendedName>
</protein>
<evidence type="ECO:0000313" key="2">
    <source>
        <dbReference type="EMBL" id="QDZ21969.1"/>
    </source>
</evidence>
<dbReference type="EMBL" id="CP031039">
    <property type="protein sequence ID" value="QDZ21969.1"/>
    <property type="molecule type" value="Genomic_DNA"/>
</dbReference>
<proteinExistence type="predicted"/>
<evidence type="ECO:0000313" key="3">
    <source>
        <dbReference type="Proteomes" id="UP000316726"/>
    </source>
</evidence>
<evidence type="ECO:0000259" key="1">
    <source>
        <dbReference type="PROSITE" id="PS51186"/>
    </source>
</evidence>
<keyword evidence="3" id="KW-1185">Reference proteome</keyword>
<dbReference type="OrthoDB" id="41532at2759"/>
<sequence length="256" mass="27704">MLLSRGRVVVAQGRRRGKRAGERATAVAGEAAGRLAERPTVSCGGGEDPNAGSTVSCCIVLQRPEGTRYHIRLARDLSELYQVAMLRAECYYEDRPFTRFVENFKIEYARAEFRRLKSQKVATCLVCVDLDSEAGGLNVVGTIDVSDLSQVSGKVGVSSVQSGDAVFGSYLSNFCVRPGRRRRGLGSLLLACASHVHLACDRAVAHNVYAHVNRDNAKALLFYATEGFSEVQGANSSSSSSSALVGDSKLLMKHYY</sequence>
<name>A0A5B8MNA9_9CHLO</name>
<dbReference type="Pfam" id="PF00583">
    <property type="entry name" value="Acetyltransf_1"/>
    <property type="match status" value="1"/>
</dbReference>
<dbReference type="PANTHER" id="PTHR47426:SF3">
    <property type="entry name" value="GCN5-RELATED N-ACETYLTRANSFERASE 6, CHLOROPLASTIC"/>
    <property type="match status" value="1"/>
</dbReference>
<dbReference type="PANTHER" id="PTHR47426">
    <property type="entry name" value="ACYL-COA N-ACYLTRANSFERASES (NAT) SUPERFAMILY PROTEIN"/>
    <property type="match status" value="1"/>
</dbReference>
<accession>A0A5B8MNA9</accession>
<feature type="domain" description="N-acetyltransferase" evidence="1">
    <location>
        <begin position="69"/>
        <end position="256"/>
    </location>
</feature>
<dbReference type="PROSITE" id="PS51186">
    <property type="entry name" value="GNAT"/>
    <property type="match status" value="1"/>
</dbReference>
<dbReference type="InterPro" id="IPR000182">
    <property type="entry name" value="GNAT_dom"/>
</dbReference>
<gene>
    <name evidence="2" type="ORF">A3770_06p44870</name>
</gene>
<dbReference type="InterPro" id="IPR016181">
    <property type="entry name" value="Acyl_CoA_acyltransferase"/>
</dbReference>